<dbReference type="InterPro" id="IPR036397">
    <property type="entry name" value="RNaseH_sf"/>
</dbReference>
<dbReference type="Gene3D" id="3.30.420.10">
    <property type="entry name" value="Ribonuclease H-like superfamily/Ribonuclease H"/>
    <property type="match status" value="1"/>
</dbReference>
<comment type="caution">
    <text evidence="2">The sequence shown here is derived from an EMBL/GenBank/DDBJ whole genome shotgun (WGS) entry which is preliminary data.</text>
</comment>
<dbReference type="EMBL" id="MGDB01000093">
    <property type="protein sequence ID" value="OGL40679.1"/>
    <property type="molecule type" value="Genomic_DNA"/>
</dbReference>
<dbReference type="NCBIfam" id="NF033545">
    <property type="entry name" value="transpos_IS630"/>
    <property type="match status" value="1"/>
</dbReference>
<reference evidence="2 3" key="1">
    <citation type="journal article" date="2016" name="Nat. Commun.">
        <title>Thousands of microbial genomes shed light on interconnected biogeochemical processes in an aquifer system.</title>
        <authorList>
            <person name="Anantharaman K."/>
            <person name="Brown C.T."/>
            <person name="Hug L.A."/>
            <person name="Sharon I."/>
            <person name="Castelle C.J."/>
            <person name="Probst A.J."/>
            <person name="Thomas B.C."/>
            <person name="Singh A."/>
            <person name="Wilkins M.J."/>
            <person name="Karaoz U."/>
            <person name="Brodie E.L."/>
            <person name="Williams K.H."/>
            <person name="Hubbard S.S."/>
            <person name="Banfield J.F."/>
        </authorList>
    </citation>
    <scope>NUCLEOTIDE SEQUENCE [LARGE SCALE GENOMIC DNA]</scope>
</reference>
<proteinExistence type="predicted"/>
<name>A0A1F7RGK2_9BACT</name>
<evidence type="ECO:0000259" key="1">
    <source>
        <dbReference type="Pfam" id="PF13358"/>
    </source>
</evidence>
<dbReference type="GO" id="GO:0003676">
    <property type="term" value="F:nucleic acid binding"/>
    <property type="evidence" value="ECO:0007669"/>
    <property type="project" value="InterPro"/>
</dbReference>
<dbReference type="Pfam" id="PF13358">
    <property type="entry name" value="DDE_3"/>
    <property type="match status" value="1"/>
</dbReference>
<gene>
    <name evidence="2" type="ORF">A2042_06530</name>
</gene>
<accession>A0A1F7RGK2</accession>
<dbReference type="InterPro" id="IPR047655">
    <property type="entry name" value="Transpos_IS630-like"/>
</dbReference>
<organism evidence="2 3">
    <name type="scientific">Candidatus Schekmanbacteria bacterium GWA2_38_11</name>
    <dbReference type="NCBI Taxonomy" id="1817876"/>
    <lineage>
        <taxon>Bacteria</taxon>
        <taxon>Candidatus Schekmaniibacteriota</taxon>
    </lineage>
</organism>
<protein>
    <recommendedName>
        <fullName evidence="1">Tc1-like transposase DDE domain-containing protein</fullName>
    </recommendedName>
</protein>
<dbReference type="Proteomes" id="UP000178526">
    <property type="component" value="Unassembled WGS sequence"/>
</dbReference>
<sequence length="162" mass="19262">MDEAGFSLHPKLGLVWVKKGSKPKVPTASRHQRLNLAGWVAPWVGWHGLMHIDRGNTDTFLLFLKYLHNRLKEFTVYLYADGPYWHKGERVRETLKKYSNIHLEYLPPYHPELNPQERIWHLLRYEVTTNQYFPDIDAIKTAIRKKQRQIKCNKIRLTCNVN</sequence>
<dbReference type="AlphaFoldDB" id="A0A1F7RGK2"/>
<feature type="domain" description="Tc1-like transposase DDE" evidence="1">
    <location>
        <begin position="1"/>
        <end position="139"/>
    </location>
</feature>
<dbReference type="InterPro" id="IPR038717">
    <property type="entry name" value="Tc1-like_DDE_dom"/>
</dbReference>
<evidence type="ECO:0000313" key="2">
    <source>
        <dbReference type="EMBL" id="OGL40679.1"/>
    </source>
</evidence>
<evidence type="ECO:0000313" key="3">
    <source>
        <dbReference type="Proteomes" id="UP000178526"/>
    </source>
</evidence>